<dbReference type="EMBL" id="NMUH01010852">
    <property type="protein sequence ID" value="MQM21310.1"/>
    <property type="molecule type" value="Genomic_DNA"/>
</dbReference>
<keyword evidence="4" id="KW-1185">Reference proteome</keyword>
<reference evidence="3" key="1">
    <citation type="submission" date="2017-07" db="EMBL/GenBank/DDBJ databases">
        <title>Taro Niue Genome Assembly and Annotation.</title>
        <authorList>
            <person name="Atibalentja N."/>
            <person name="Keating K."/>
            <person name="Fields C.J."/>
        </authorList>
    </citation>
    <scope>NUCLEOTIDE SEQUENCE</scope>
    <source>
        <strain evidence="3">Niue_2</strain>
        <tissue evidence="3">Leaf</tissue>
    </source>
</reference>
<dbReference type="GO" id="GO:0003723">
    <property type="term" value="F:RNA binding"/>
    <property type="evidence" value="ECO:0007669"/>
    <property type="project" value="InterPro"/>
</dbReference>
<evidence type="ECO:0000313" key="4">
    <source>
        <dbReference type="Proteomes" id="UP000652761"/>
    </source>
</evidence>
<dbReference type="PANTHER" id="PTHR47926:SF436">
    <property type="entry name" value="PENTATRICOPEPTIDE REPEAT-CONTAINING PROTEIN ELI1, CHLOROPLASTIC-LIKE ISOFORM X2"/>
    <property type="match status" value="1"/>
</dbReference>
<feature type="repeat" description="PPR" evidence="2">
    <location>
        <begin position="315"/>
        <end position="349"/>
    </location>
</feature>
<feature type="repeat" description="PPR" evidence="2">
    <location>
        <begin position="214"/>
        <end position="248"/>
    </location>
</feature>
<dbReference type="OrthoDB" id="767233at2759"/>
<accession>A0A843XQF2</accession>
<dbReference type="InterPro" id="IPR046848">
    <property type="entry name" value="E_motif"/>
</dbReference>
<evidence type="ECO:0000256" key="2">
    <source>
        <dbReference type="PROSITE-ProRule" id="PRU00708"/>
    </source>
</evidence>
<dbReference type="Pfam" id="PF13041">
    <property type="entry name" value="PPR_2"/>
    <property type="match status" value="1"/>
</dbReference>
<dbReference type="AlphaFoldDB" id="A0A843XQF2"/>
<dbReference type="InterPro" id="IPR002885">
    <property type="entry name" value="PPR_rpt"/>
</dbReference>
<organism evidence="3 4">
    <name type="scientific">Colocasia esculenta</name>
    <name type="common">Wild taro</name>
    <name type="synonym">Arum esculentum</name>
    <dbReference type="NCBI Taxonomy" id="4460"/>
    <lineage>
        <taxon>Eukaryota</taxon>
        <taxon>Viridiplantae</taxon>
        <taxon>Streptophyta</taxon>
        <taxon>Embryophyta</taxon>
        <taxon>Tracheophyta</taxon>
        <taxon>Spermatophyta</taxon>
        <taxon>Magnoliopsida</taxon>
        <taxon>Liliopsida</taxon>
        <taxon>Araceae</taxon>
        <taxon>Aroideae</taxon>
        <taxon>Colocasieae</taxon>
        <taxon>Colocasia</taxon>
    </lineage>
</organism>
<dbReference type="NCBIfam" id="TIGR00756">
    <property type="entry name" value="PPR"/>
    <property type="match status" value="5"/>
</dbReference>
<evidence type="ECO:0000313" key="3">
    <source>
        <dbReference type="EMBL" id="MQM21310.1"/>
    </source>
</evidence>
<keyword evidence="1" id="KW-0677">Repeat</keyword>
<dbReference type="FunFam" id="1.25.40.10:FF:000184">
    <property type="entry name" value="Pentatricopeptide repeat-containing protein, chloroplastic"/>
    <property type="match status" value="1"/>
</dbReference>
<dbReference type="Pfam" id="PF01535">
    <property type="entry name" value="PPR"/>
    <property type="match status" value="4"/>
</dbReference>
<dbReference type="Pfam" id="PF20431">
    <property type="entry name" value="E_motif"/>
    <property type="match status" value="1"/>
</dbReference>
<dbReference type="PROSITE" id="PS51375">
    <property type="entry name" value="PPR"/>
    <property type="match status" value="3"/>
</dbReference>
<sequence length="495" mass="54297">MSIPARTPLLFRSLLLPPGHLNRTAAAIPRHYHLRLPPPPPDRLTLTHPILSKLESCTPDLAHFNQIHARAVATGLCDDAFAASRLIKFLTCRLETPDLRRAALLLSQVQHPDVFAYNLLLQAFSRSYMPLQSVDFYRDLLCRGLRPNGYSLCFLLACCARGLALREGRQVHGHLCKMGLDFETYAGTSLVHMYGECGDLRHARQLFDEMPHRTGVSWSAMVGAYATCGCLVEALRLFREMLRACIEVTNSAAVSALCACAKLGDLVLGRMVHAYVAVKGFDLNVTLGTSLVDMYSKCGAMDAAAKIFSTMPVVTVGSWNCMINGLAMNGDGTAAIDTFREMQRSGVQPNGVTFLGVLTSCSHSGLVEAGVEYFSLMTRQYGFVPNLKHYGCMVDLYGRAGRIQEALEIIRAMPMEPDVVIWGALFGASRTQGNPLLGELVGAQLVKILPHDTSGCLLLSDAYASTRRWDDVVGVRKRMAEMNMRKELGYSSVAN</sequence>
<protein>
    <recommendedName>
        <fullName evidence="5">Pentatricopeptide repeat-containing protein</fullName>
    </recommendedName>
</protein>
<dbReference type="GO" id="GO:0009451">
    <property type="term" value="P:RNA modification"/>
    <property type="evidence" value="ECO:0007669"/>
    <property type="project" value="InterPro"/>
</dbReference>
<gene>
    <name evidence="3" type="ORF">Taro_054349</name>
</gene>
<proteinExistence type="predicted"/>
<comment type="caution">
    <text evidence="3">The sequence shown here is derived from an EMBL/GenBank/DDBJ whole genome shotgun (WGS) entry which is preliminary data.</text>
</comment>
<dbReference type="InterPro" id="IPR011990">
    <property type="entry name" value="TPR-like_helical_dom_sf"/>
</dbReference>
<dbReference type="Gene3D" id="1.25.40.10">
    <property type="entry name" value="Tetratricopeptide repeat domain"/>
    <property type="match status" value="3"/>
</dbReference>
<dbReference type="Proteomes" id="UP000652761">
    <property type="component" value="Unassembled WGS sequence"/>
</dbReference>
<dbReference type="FunFam" id="1.25.40.10:FF:000427">
    <property type="entry name" value="Pentatricopeptide repeat-containing protein chloroplastic"/>
    <property type="match status" value="1"/>
</dbReference>
<evidence type="ECO:0000256" key="1">
    <source>
        <dbReference type="ARBA" id="ARBA00022737"/>
    </source>
</evidence>
<name>A0A843XQF2_COLES</name>
<feature type="repeat" description="PPR" evidence="2">
    <location>
        <begin position="113"/>
        <end position="147"/>
    </location>
</feature>
<evidence type="ECO:0008006" key="5">
    <source>
        <dbReference type="Google" id="ProtNLM"/>
    </source>
</evidence>
<dbReference type="InterPro" id="IPR046960">
    <property type="entry name" value="PPR_At4g14850-like_plant"/>
</dbReference>
<dbReference type="PANTHER" id="PTHR47926">
    <property type="entry name" value="PENTATRICOPEPTIDE REPEAT-CONTAINING PROTEIN"/>
    <property type="match status" value="1"/>
</dbReference>